<keyword evidence="1" id="KW-0812">Transmembrane</keyword>
<sequence length="167" mass="19098">MPTFTTNQWVILFLVFVLGWLLGLLSRSTKKWRRAFEAERDARVEEEREHAAELETCQARIVELERARPVVATAAVPVAASLATPGDLDLRRDDLSLIRGLGPEGEQDLNEEGIYRYSQIAEMTSAEEIELEDRLGADRGYIGQEEWRKQARLLADGKLDEHRRLYS</sequence>
<reference evidence="2" key="1">
    <citation type="submission" date="2023-07" db="EMBL/GenBank/DDBJ databases">
        <authorList>
            <person name="Kim M."/>
        </authorList>
    </citation>
    <scope>NUCLEOTIDE SEQUENCE</scope>
    <source>
        <strain evidence="2">BIUV-7</strain>
    </source>
</reference>
<evidence type="ECO:0008006" key="4">
    <source>
        <dbReference type="Google" id="ProtNLM"/>
    </source>
</evidence>
<evidence type="ECO:0000256" key="1">
    <source>
        <dbReference type="SAM" id="Phobius"/>
    </source>
</evidence>
<evidence type="ECO:0000313" key="3">
    <source>
        <dbReference type="Proteomes" id="UP001169764"/>
    </source>
</evidence>
<keyword evidence="1" id="KW-0472">Membrane</keyword>
<dbReference type="Proteomes" id="UP001169764">
    <property type="component" value="Unassembled WGS sequence"/>
</dbReference>
<keyword evidence="3" id="KW-1185">Reference proteome</keyword>
<organism evidence="2 3">
    <name type="scientific">Sphingomonas natans</name>
    <dbReference type="NCBI Taxonomy" id="3063330"/>
    <lineage>
        <taxon>Bacteria</taxon>
        <taxon>Pseudomonadati</taxon>
        <taxon>Pseudomonadota</taxon>
        <taxon>Alphaproteobacteria</taxon>
        <taxon>Sphingomonadales</taxon>
        <taxon>Sphingomonadaceae</taxon>
        <taxon>Sphingomonas</taxon>
    </lineage>
</organism>
<feature type="transmembrane region" description="Helical" evidence="1">
    <location>
        <begin position="6"/>
        <end position="25"/>
    </location>
</feature>
<evidence type="ECO:0000313" key="2">
    <source>
        <dbReference type="EMBL" id="MDO6413175.1"/>
    </source>
</evidence>
<dbReference type="RefSeq" id="WP_303539488.1">
    <property type="nucleotide sequence ID" value="NZ_JAUOTP010000001.1"/>
</dbReference>
<gene>
    <name evidence="2" type="ORF">Q4F19_02155</name>
</gene>
<dbReference type="EMBL" id="JAUOTP010000001">
    <property type="protein sequence ID" value="MDO6413175.1"/>
    <property type="molecule type" value="Genomic_DNA"/>
</dbReference>
<name>A0ABT8Y680_9SPHN</name>
<keyword evidence="1" id="KW-1133">Transmembrane helix</keyword>
<comment type="caution">
    <text evidence="2">The sequence shown here is derived from an EMBL/GenBank/DDBJ whole genome shotgun (WGS) entry which is preliminary data.</text>
</comment>
<proteinExistence type="predicted"/>
<accession>A0ABT8Y680</accession>
<protein>
    <recommendedName>
        <fullName evidence="4">Flap endonuclease-1-like 5' DNA nuclease</fullName>
    </recommendedName>
</protein>